<dbReference type="Gene3D" id="1.10.1020.10">
    <property type="entry name" value="Adenine-specific Methyltransferase, Domain 2"/>
    <property type="match status" value="1"/>
</dbReference>
<dbReference type="InterPro" id="IPR029063">
    <property type="entry name" value="SAM-dependent_MTases_sf"/>
</dbReference>
<evidence type="ECO:0000256" key="1">
    <source>
        <dbReference type="ARBA" id="ARBA00006594"/>
    </source>
</evidence>
<dbReference type="SUPFAM" id="SSF53335">
    <property type="entry name" value="S-adenosyl-L-methionine-dependent methyltransferases"/>
    <property type="match status" value="1"/>
</dbReference>
<accession>A0A4R6CQU0</accession>
<evidence type="ECO:0000256" key="2">
    <source>
        <dbReference type="ARBA" id="ARBA00011900"/>
    </source>
</evidence>
<dbReference type="GO" id="GO:0032259">
    <property type="term" value="P:methylation"/>
    <property type="evidence" value="ECO:0007669"/>
    <property type="project" value="UniProtKB-KW"/>
</dbReference>
<protein>
    <recommendedName>
        <fullName evidence="2">site-specific DNA-methyltransferase (adenine-specific)</fullName>
        <ecNumber evidence="2">2.1.1.72</ecNumber>
    </recommendedName>
</protein>
<comment type="similarity">
    <text evidence="1">Belongs to the N(4)/N(6)-methyltransferase family.</text>
</comment>
<evidence type="ECO:0000256" key="6">
    <source>
        <dbReference type="ARBA" id="ARBA00047942"/>
    </source>
</evidence>
<dbReference type="Pfam" id="PF02086">
    <property type="entry name" value="MethyltransfD12"/>
    <property type="match status" value="1"/>
</dbReference>
<evidence type="ECO:0000256" key="3">
    <source>
        <dbReference type="ARBA" id="ARBA00022603"/>
    </source>
</evidence>
<keyword evidence="5" id="KW-0949">S-adenosyl-L-methionine</keyword>
<dbReference type="EMBL" id="NKLP01000228">
    <property type="protein sequence ID" value="TDN29239.1"/>
    <property type="molecule type" value="Genomic_DNA"/>
</dbReference>
<keyword evidence="3" id="KW-0489">Methyltransferase</keyword>
<dbReference type="GO" id="GO:1904047">
    <property type="term" value="F:S-adenosyl-L-methionine binding"/>
    <property type="evidence" value="ECO:0007669"/>
    <property type="project" value="TreeGrafter"/>
</dbReference>
<sequence length="381" mass="44332">MIKVVKKMFKMYLFSYPSLDTTSLKFVLNLIPKEIKKYYDPFFGSDVLLKQIKDKGYIRGKAYLNCQSPQLYNVWTMIAKQDETFLKFVKEISVLLQQSKIQPEMNEDVILLSKYINKEDSNIHNLSQSLDEISEKIVYNAASNIDALKVAPDNVARDVGYNILDFLGKVQKNKSRLSEQQVKLLITTAIKKAIYGELKQLYNHAFAQRVGTFEFSALFYYLQMTSYPFKYRYNNQGNYTCPYGGKNYNQVDLKEQLNFIGSQEFATEFSDTNFSLSDYVQFLSYRVPKFSTDDFMFLMPPAATNATCYNQQTFNSTDEERLRGILGQCNTKYILLIHNTPTTKNLFLNTHLNVDDLSIAYQFEPVNISKRKVKYLLVRNY</sequence>
<gene>
    <name evidence="7" type="ORF">CEE75_11350</name>
</gene>
<evidence type="ECO:0000313" key="8">
    <source>
        <dbReference type="Proteomes" id="UP000295195"/>
    </source>
</evidence>
<evidence type="ECO:0000256" key="4">
    <source>
        <dbReference type="ARBA" id="ARBA00022679"/>
    </source>
</evidence>
<keyword evidence="4" id="KW-0808">Transferase</keyword>
<dbReference type="GO" id="GO:0006298">
    <property type="term" value="P:mismatch repair"/>
    <property type="evidence" value="ECO:0007669"/>
    <property type="project" value="TreeGrafter"/>
</dbReference>
<dbReference type="GO" id="GO:0009007">
    <property type="term" value="F:site-specific DNA-methyltransferase (adenine-specific) activity"/>
    <property type="evidence" value="ECO:0007669"/>
    <property type="project" value="UniProtKB-EC"/>
</dbReference>
<comment type="caution">
    <text evidence="7">The sequence shown here is derived from an EMBL/GenBank/DDBJ whole genome shotgun (WGS) entry which is preliminary data.</text>
</comment>
<dbReference type="AlphaFoldDB" id="A0A4R6CQU0"/>
<evidence type="ECO:0000256" key="5">
    <source>
        <dbReference type="ARBA" id="ARBA00022691"/>
    </source>
</evidence>
<dbReference type="PANTHER" id="PTHR30481">
    <property type="entry name" value="DNA ADENINE METHYLASE"/>
    <property type="match status" value="1"/>
</dbReference>
<dbReference type="GO" id="GO:0043565">
    <property type="term" value="F:sequence-specific DNA binding"/>
    <property type="evidence" value="ECO:0007669"/>
    <property type="project" value="TreeGrafter"/>
</dbReference>
<reference evidence="7 8" key="1">
    <citation type="submission" date="2017-06" db="EMBL/GenBank/DDBJ databases">
        <authorList>
            <person name="Swanenburg J."/>
            <person name="Kort R."/>
        </authorList>
    </citation>
    <scope>NUCLEOTIDE SEQUENCE [LARGE SCALE GENOMIC DNA]</scope>
    <source>
        <strain evidence="7 8">RL05</strain>
    </source>
</reference>
<name>A0A4R6CQU0_9LACO</name>
<organism evidence="7 8">
    <name type="scientific">Lactobacillus crispatus</name>
    <dbReference type="NCBI Taxonomy" id="47770"/>
    <lineage>
        <taxon>Bacteria</taxon>
        <taxon>Bacillati</taxon>
        <taxon>Bacillota</taxon>
        <taxon>Bacilli</taxon>
        <taxon>Lactobacillales</taxon>
        <taxon>Lactobacillaceae</taxon>
        <taxon>Lactobacillus</taxon>
    </lineage>
</organism>
<comment type="catalytic activity">
    <reaction evidence="6">
        <text>a 2'-deoxyadenosine in DNA + S-adenosyl-L-methionine = an N(6)-methyl-2'-deoxyadenosine in DNA + S-adenosyl-L-homocysteine + H(+)</text>
        <dbReference type="Rhea" id="RHEA:15197"/>
        <dbReference type="Rhea" id="RHEA-COMP:12418"/>
        <dbReference type="Rhea" id="RHEA-COMP:12419"/>
        <dbReference type="ChEBI" id="CHEBI:15378"/>
        <dbReference type="ChEBI" id="CHEBI:57856"/>
        <dbReference type="ChEBI" id="CHEBI:59789"/>
        <dbReference type="ChEBI" id="CHEBI:90615"/>
        <dbReference type="ChEBI" id="CHEBI:90616"/>
        <dbReference type="EC" id="2.1.1.72"/>
    </reaction>
</comment>
<dbReference type="PANTHER" id="PTHR30481:SF3">
    <property type="entry name" value="DNA ADENINE METHYLASE"/>
    <property type="match status" value="1"/>
</dbReference>
<dbReference type="InterPro" id="IPR012327">
    <property type="entry name" value="MeTrfase_D12"/>
</dbReference>
<evidence type="ECO:0000313" key="7">
    <source>
        <dbReference type="EMBL" id="TDN29239.1"/>
    </source>
</evidence>
<proteinExistence type="inferred from homology"/>
<dbReference type="GO" id="GO:0009307">
    <property type="term" value="P:DNA restriction-modification system"/>
    <property type="evidence" value="ECO:0007669"/>
    <property type="project" value="InterPro"/>
</dbReference>
<dbReference type="Proteomes" id="UP000295195">
    <property type="component" value="Unassembled WGS sequence"/>
</dbReference>
<dbReference type="RefSeq" id="WP_080592488.1">
    <property type="nucleotide sequence ID" value="NZ_JABERQ010000076.1"/>
</dbReference>
<dbReference type="EC" id="2.1.1.72" evidence="2"/>
<dbReference type="InterPro" id="IPR023095">
    <property type="entry name" value="Ade_MeTrfase_dom_2"/>
</dbReference>